<protein>
    <submittedName>
        <fullName evidence="2">Uncharacterized protein</fullName>
    </submittedName>
</protein>
<evidence type="ECO:0000313" key="2">
    <source>
        <dbReference type="EMBL" id="WMT06654.1"/>
    </source>
</evidence>
<proteinExistence type="predicted"/>
<evidence type="ECO:0000313" key="3">
    <source>
        <dbReference type="Proteomes" id="UP001224926"/>
    </source>
</evidence>
<keyword evidence="1" id="KW-0472">Membrane</keyword>
<keyword evidence="1" id="KW-1133">Transmembrane helix</keyword>
<feature type="transmembrane region" description="Helical" evidence="1">
    <location>
        <begin position="21"/>
        <end position="39"/>
    </location>
</feature>
<feature type="transmembrane region" description="Helical" evidence="1">
    <location>
        <begin position="45"/>
        <end position="64"/>
    </location>
</feature>
<keyword evidence="1" id="KW-0812">Transmembrane</keyword>
<accession>A0AAF0PBV9</accession>
<gene>
    <name evidence="2" type="ORF">NP511_14825</name>
</gene>
<dbReference type="EMBL" id="CP101873">
    <property type="protein sequence ID" value="WMT06654.1"/>
    <property type="molecule type" value="Genomic_DNA"/>
</dbReference>
<reference evidence="2 3" key="1">
    <citation type="submission" date="2022-07" db="EMBL/GenBank/DDBJ databases">
        <title>Two temperate virus in Haloterrigena jeotgali A29.</title>
        <authorList>
            <person name="Deng X."/>
        </authorList>
    </citation>
    <scope>NUCLEOTIDE SEQUENCE [LARGE SCALE GENOMIC DNA]</scope>
    <source>
        <strain evidence="2 3">A29</strain>
    </source>
</reference>
<dbReference type="Proteomes" id="UP001224926">
    <property type="component" value="Chromosome"/>
</dbReference>
<dbReference type="GeneID" id="84215240"/>
<evidence type="ECO:0000256" key="1">
    <source>
        <dbReference type="SAM" id="Phobius"/>
    </source>
</evidence>
<dbReference type="AlphaFoldDB" id="A0AAF0PBV9"/>
<organism evidence="2 3">
    <name type="scientific">Natrinema thermotolerans</name>
    <dbReference type="NCBI Taxonomy" id="121872"/>
    <lineage>
        <taxon>Archaea</taxon>
        <taxon>Methanobacteriati</taxon>
        <taxon>Methanobacteriota</taxon>
        <taxon>Stenosarchaea group</taxon>
        <taxon>Halobacteria</taxon>
        <taxon>Halobacteriales</taxon>
        <taxon>Natrialbaceae</taxon>
        <taxon>Natrinema</taxon>
    </lineage>
</organism>
<keyword evidence="3" id="KW-1185">Reference proteome</keyword>
<dbReference type="RefSeq" id="WP_006649706.1">
    <property type="nucleotide sequence ID" value="NZ_CP101873.1"/>
</dbReference>
<sequence>MSTRRSPSLVDLFRAAPAKSSLLTIAPLALALGQLWNGYVNGVSPIVSVGFAVVMVAFSVVAMGHHAAEHRLRRLEADP</sequence>
<name>A0AAF0PBV9_9EURY</name>
<dbReference type="GeneID" id="39862910"/>